<reference evidence="1" key="1">
    <citation type="submission" date="2021-03" db="EMBL/GenBank/DDBJ databases">
        <title>Evolutionary priming and transition to the ectomycorrhizal habit in an iconic lineage of mushroom-forming fungi: is preadaptation a requirement?</title>
        <authorList>
            <consortium name="DOE Joint Genome Institute"/>
            <person name="Looney B.P."/>
            <person name="Miyauchi S."/>
            <person name="Morin E."/>
            <person name="Drula E."/>
            <person name="Courty P.E."/>
            <person name="Chicoki N."/>
            <person name="Fauchery L."/>
            <person name="Kohler A."/>
            <person name="Kuo A."/>
            <person name="LaButti K."/>
            <person name="Pangilinan J."/>
            <person name="Lipzen A."/>
            <person name="Riley R."/>
            <person name="Andreopoulos W."/>
            <person name="He G."/>
            <person name="Johnson J."/>
            <person name="Barry K.W."/>
            <person name="Grigoriev I.V."/>
            <person name="Nagy L."/>
            <person name="Hibbett D."/>
            <person name="Henrissat B."/>
            <person name="Matheny P.B."/>
            <person name="Labbe J."/>
            <person name="Martin A.F."/>
        </authorList>
    </citation>
    <scope>NUCLEOTIDE SEQUENCE</scope>
    <source>
        <strain evidence="1">BPL698</strain>
    </source>
</reference>
<dbReference type="Proteomes" id="UP001207468">
    <property type="component" value="Unassembled WGS sequence"/>
</dbReference>
<organism evidence="1 2">
    <name type="scientific">Russula earlei</name>
    <dbReference type="NCBI Taxonomy" id="71964"/>
    <lineage>
        <taxon>Eukaryota</taxon>
        <taxon>Fungi</taxon>
        <taxon>Dikarya</taxon>
        <taxon>Basidiomycota</taxon>
        <taxon>Agaricomycotina</taxon>
        <taxon>Agaricomycetes</taxon>
        <taxon>Russulales</taxon>
        <taxon>Russulaceae</taxon>
        <taxon>Russula</taxon>
    </lineage>
</organism>
<evidence type="ECO:0000313" key="1">
    <source>
        <dbReference type="EMBL" id="KAI9510506.1"/>
    </source>
</evidence>
<comment type="caution">
    <text evidence="1">The sequence shown here is derived from an EMBL/GenBank/DDBJ whole genome shotgun (WGS) entry which is preliminary data.</text>
</comment>
<accession>A0ACC0UFV6</accession>
<protein>
    <submittedName>
        <fullName evidence="1">Uncharacterized protein</fullName>
    </submittedName>
</protein>
<name>A0ACC0UFV6_9AGAM</name>
<sequence length="254" mass="28597">MVTAWPHYFRKSFNQARCANHVTAGYDTDNKPSPLAETHLSLTLNTSFMWVSSAGPIITIHPWHLFAPRRASKPHASPNAAICEFGTRGTSGMLDVGDTLRLSVDRSFSETVFQPNYSFNEEAIGLGPFGTPFWQAIEEINKSTWYIDSGVTRRSSMALWMSRNAASLVAQTDVLTAWYRIIPIIRNMNLAKSKSYNWGENCCAIVAYFDVRDETRSEESRKRSSCLRTYDLKIAYCKGLVVSAQRSCSLADRK</sequence>
<proteinExistence type="predicted"/>
<keyword evidence="2" id="KW-1185">Reference proteome</keyword>
<gene>
    <name evidence="1" type="ORF">F5148DRAFT_571089</name>
</gene>
<evidence type="ECO:0000313" key="2">
    <source>
        <dbReference type="Proteomes" id="UP001207468"/>
    </source>
</evidence>
<dbReference type="EMBL" id="JAGFNK010000041">
    <property type="protein sequence ID" value="KAI9510506.1"/>
    <property type="molecule type" value="Genomic_DNA"/>
</dbReference>